<gene>
    <name evidence="2" type="ORF">GCM10009838_67840</name>
</gene>
<evidence type="ECO:0000313" key="2">
    <source>
        <dbReference type="EMBL" id="GAA1994051.1"/>
    </source>
</evidence>
<accession>A0ABN2SYZ3</accession>
<dbReference type="RefSeq" id="WP_344661260.1">
    <property type="nucleotide sequence ID" value="NZ_BAAAQM010000051.1"/>
</dbReference>
<evidence type="ECO:0000313" key="3">
    <source>
        <dbReference type="Proteomes" id="UP001499854"/>
    </source>
</evidence>
<sequence>MTSGSLQPDGTDGTDGTVGTVAALWRYPVKSMRGEQPASAAVDRRGLVGDRQWAVWDAEGRFGACKDTNRFRRMDGLLDFVTGYPQDPTDAAACRPQLLAPDGTRHPVPSPAADAAVRAHLGRTDVRLMAEASTAHHDAAPLHVVSTATLDWYRRQLEDVPTDERRLRPNLVLRLPGAEAFAEDAWEGRSLRIGGGADAVLARFVKHTTRCRTLNVAQGDLPSTSRGLKSLAGRDLKLGVYLEVLEGGRIRLGDPVAFVD</sequence>
<dbReference type="EMBL" id="BAAAQM010000051">
    <property type="protein sequence ID" value="GAA1994051.1"/>
    <property type="molecule type" value="Genomic_DNA"/>
</dbReference>
<comment type="caution">
    <text evidence="2">The sequence shown here is derived from an EMBL/GenBank/DDBJ whole genome shotgun (WGS) entry which is preliminary data.</text>
</comment>
<dbReference type="Pfam" id="PF03473">
    <property type="entry name" value="MOSC"/>
    <property type="match status" value="1"/>
</dbReference>
<protein>
    <submittedName>
        <fullName evidence="2">MOSC domain-containing protein</fullName>
    </submittedName>
</protein>
<reference evidence="2 3" key="1">
    <citation type="journal article" date="2019" name="Int. J. Syst. Evol. Microbiol.">
        <title>The Global Catalogue of Microorganisms (GCM) 10K type strain sequencing project: providing services to taxonomists for standard genome sequencing and annotation.</title>
        <authorList>
            <consortium name="The Broad Institute Genomics Platform"/>
            <consortium name="The Broad Institute Genome Sequencing Center for Infectious Disease"/>
            <person name="Wu L."/>
            <person name="Ma J."/>
        </authorList>
    </citation>
    <scope>NUCLEOTIDE SEQUENCE [LARGE SCALE GENOMIC DNA]</scope>
    <source>
        <strain evidence="2 3">JCM 16013</strain>
    </source>
</reference>
<dbReference type="Proteomes" id="UP001499854">
    <property type="component" value="Unassembled WGS sequence"/>
</dbReference>
<keyword evidence="3" id="KW-1185">Reference proteome</keyword>
<dbReference type="Pfam" id="PF03476">
    <property type="entry name" value="MOSC_N"/>
    <property type="match status" value="1"/>
</dbReference>
<organism evidence="2 3">
    <name type="scientific">Catenulispora subtropica</name>
    <dbReference type="NCBI Taxonomy" id="450798"/>
    <lineage>
        <taxon>Bacteria</taxon>
        <taxon>Bacillati</taxon>
        <taxon>Actinomycetota</taxon>
        <taxon>Actinomycetes</taxon>
        <taxon>Catenulisporales</taxon>
        <taxon>Catenulisporaceae</taxon>
        <taxon>Catenulispora</taxon>
    </lineage>
</organism>
<evidence type="ECO:0000259" key="1">
    <source>
        <dbReference type="PROSITE" id="PS51340"/>
    </source>
</evidence>
<dbReference type="InterPro" id="IPR011037">
    <property type="entry name" value="Pyrv_Knase-like_insert_dom_sf"/>
</dbReference>
<dbReference type="PROSITE" id="PS51340">
    <property type="entry name" value="MOSC"/>
    <property type="match status" value="1"/>
</dbReference>
<dbReference type="InterPro" id="IPR005302">
    <property type="entry name" value="MoCF_Sase_C"/>
</dbReference>
<dbReference type="InterPro" id="IPR005303">
    <property type="entry name" value="MOCOS_middle"/>
</dbReference>
<proteinExistence type="predicted"/>
<name>A0ABN2SYZ3_9ACTN</name>
<dbReference type="Gene3D" id="2.40.33.20">
    <property type="entry name" value="PK beta-barrel domain-like"/>
    <property type="match status" value="1"/>
</dbReference>
<dbReference type="SUPFAM" id="SSF50800">
    <property type="entry name" value="PK beta-barrel domain-like"/>
    <property type="match status" value="1"/>
</dbReference>
<feature type="domain" description="MOSC" evidence="1">
    <location>
        <begin position="106"/>
        <end position="259"/>
    </location>
</feature>